<gene>
    <name evidence="1" type="ORF">GNY06_08360</name>
</gene>
<accession>A0A845PW49</accession>
<evidence type="ECO:0000313" key="1">
    <source>
        <dbReference type="EMBL" id="NAW51393.1"/>
    </source>
</evidence>
<comment type="caution">
    <text evidence="1">The sequence shown here is derived from an EMBL/GenBank/DDBJ whole genome shotgun (WGS) entry which is preliminary data.</text>
</comment>
<sequence>MQVCLECGDKMLGRSDKKFCSDGCRNAYNNKHNKDYTNLMRNTHNRLRKNYRILCQVNEEGKTKVSRQKLVALGFDFNFITQTIIYKNGSEYRFVYDQGYKILEENWILLVRKYRSSHP</sequence>
<evidence type="ECO:0000313" key="2">
    <source>
        <dbReference type="Proteomes" id="UP000553459"/>
    </source>
</evidence>
<reference evidence="1 2" key="1">
    <citation type="submission" date="2019-11" db="EMBL/GenBank/DDBJ databases">
        <title>Characterization of Elizabethkingia argenteiflava sp. nov., isolated from inner surface of Soybean Pods.</title>
        <authorList>
            <person name="Mo S."/>
        </authorList>
    </citation>
    <scope>NUCLEOTIDE SEQUENCE [LARGE SCALE GENOMIC DNA]</scope>
    <source>
        <strain evidence="1 2">YB22</strain>
    </source>
</reference>
<dbReference type="AlphaFoldDB" id="A0A845PW49"/>
<dbReference type="RefSeq" id="WP_166519674.1">
    <property type="nucleotide sequence ID" value="NZ_JAAABJ010000525.1"/>
</dbReference>
<protein>
    <recommendedName>
        <fullName evidence="3">DUF2116 family Zn-ribbon domain-containing protein</fullName>
    </recommendedName>
</protein>
<dbReference type="Proteomes" id="UP000553459">
    <property type="component" value="Unassembled WGS sequence"/>
</dbReference>
<organism evidence="1 2">
    <name type="scientific">Elizabethkingia argenteiflava</name>
    <dbReference type="NCBI Taxonomy" id="2681556"/>
    <lineage>
        <taxon>Bacteria</taxon>
        <taxon>Pseudomonadati</taxon>
        <taxon>Bacteroidota</taxon>
        <taxon>Flavobacteriia</taxon>
        <taxon>Flavobacteriales</taxon>
        <taxon>Weeksellaceae</taxon>
        <taxon>Elizabethkingia</taxon>
    </lineage>
</organism>
<proteinExistence type="predicted"/>
<evidence type="ECO:0008006" key="3">
    <source>
        <dbReference type="Google" id="ProtNLM"/>
    </source>
</evidence>
<keyword evidence="2" id="KW-1185">Reference proteome</keyword>
<name>A0A845PW49_9FLAO</name>
<dbReference type="EMBL" id="JAAABJ010000525">
    <property type="protein sequence ID" value="NAW51393.1"/>
    <property type="molecule type" value="Genomic_DNA"/>
</dbReference>